<gene>
    <name evidence="14" type="ORF">AAFF_G00280720</name>
</gene>
<feature type="compositionally biased region" description="Basic and acidic residues" evidence="12">
    <location>
        <begin position="232"/>
        <end position="249"/>
    </location>
</feature>
<dbReference type="GO" id="GO:0000981">
    <property type="term" value="F:DNA-binding transcription factor activity, RNA polymerase II-specific"/>
    <property type="evidence" value="ECO:0007669"/>
    <property type="project" value="InterPro"/>
</dbReference>
<keyword evidence="5" id="KW-0805">Transcription regulation</keyword>
<dbReference type="GO" id="GO:0005634">
    <property type="term" value="C:nucleus"/>
    <property type="evidence" value="ECO:0007669"/>
    <property type="project" value="UniProtKB-SubCell"/>
</dbReference>
<dbReference type="Gene3D" id="1.10.10.60">
    <property type="entry name" value="Homeodomain-like"/>
    <property type="match status" value="1"/>
</dbReference>
<evidence type="ECO:0000256" key="8">
    <source>
        <dbReference type="ARBA" id="ARBA00023163"/>
    </source>
</evidence>
<proteinExistence type="inferred from homology"/>
<feature type="domain" description="Homeobox" evidence="13">
    <location>
        <begin position="174"/>
        <end position="225"/>
    </location>
</feature>
<dbReference type="InterPro" id="IPR017970">
    <property type="entry name" value="Homeobox_CS"/>
</dbReference>
<sequence>MASLPSEAGAQTENTSKESTSEPEKLKEESPRPDEVSKQLLQTFEGSAHNFSADQVACLCEALLQAGNVDRLCRFLATIPPSADLLRGNETILKAQALVSFHRDDFKDLYAILDSHDFHPSNHAFLQDLYLQARYKEAERSRGRTLGAVDKYRLRKKFPLPKTIWDGEETVYCFKEKSRNALKGCYKSNKYPTPDEKKHLAKATGLSLTQVSNWFKNRRQRDRTPSGTNSKSESDGNHSTEDEASRSGLEDVTSTAFSHGNAGHTVAPLISLSGAACGPASQLLLNGASGFLTTQQPLLLNGGSLLSGPGGGVIINGLTLSDGHTLTLSPVTATSPLLFSGAQVLPKPAGTVDLSLKEQAVSVVSMTTQAGLPSIVLNASFGPSRSTPLLPPEGDKVDTAGVSVLPMMDFLSSLAEPGGLTMTPTSVSSSGASSTFSSSIASSPISLPSLVLGQSGALPEVAAAGPVSSIQPQEIMLLASGASQFTPHSQICSVVFSSSSSSSGPQVLSLPQVVPSIQAMPKPAQLTPSGSQLSPCPQLVPVAPVTSPGPIHHFPGPMFHLAPRLAQPQLPTTLSIRSESTVGKPQPGVTALQLGDQSALVSSTPGDQSALVSSTSGDQSASVIPDVHSVPQNQVLHVSGTQIAPLSSSMQVVPFSQPGQVPSAQIVPLSLPQLIPVPSISAASSVPVALPQVVTAAPTYSLCSTGGALQILTTSTATGSQGPFRVSQLGPLQSVGGPISRAPGVQFLNPRVLQLPASSTGNLILSGGAGGGSVLTGLSFQHGKLILTLPAGVQFASLPVKPDSEGPSNGGIILTPLIQTGGGGPFVSASPASLTGSFQTEPSVGFIGSPNLPHSVCAPQPSLCPETALSLDPTPALPHRPSWSPAPLSTAGLALFDVSGKGDLPEDQALLGLAGGEALLLATPSPDQGAGGASQLEEHGDPKILTQLQSVPIDEDLGL</sequence>
<dbReference type="EMBL" id="JAINUG010000393">
    <property type="protein sequence ID" value="KAJ8372607.1"/>
    <property type="molecule type" value="Genomic_DNA"/>
</dbReference>
<feature type="region of interest" description="Disordered" evidence="12">
    <location>
        <begin position="597"/>
        <end position="618"/>
    </location>
</feature>
<evidence type="ECO:0000256" key="9">
    <source>
        <dbReference type="ARBA" id="ARBA00023242"/>
    </source>
</evidence>
<feature type="region of interest" description="Disordered" evidence="12">
    <location>
        <begin position="1"/>
        <end position="36"/>
    </location>
</feature>
<evidence type="ECO:0000313" key="14">
    <source>
        <dbReference type="EMBL" id="KAJ8372607.1"/>
    </source>
</evidence>
<dbReference type="Pfam" id="PF16878">
    <property type="entry name" value="SIX1_SD"/>
    <property type="match status" value="1"/>
</dbReference>
<dbReference type="InterPro" id="IPR031701">
    <property type="entry name" value="SIX1_SD"/>
</dbReference>
<keyword evidence="15" id="KW-1185">Reference proteome</keyword>
<dbReference type="PANTHER" id="PTHR10390">
    <property type="entry name" value="HOMEOBOX PROTEIN SIX"/>
    <property type="match status" value="1"/>
</dbReference>
<dbReference type="Proteomes" id="UP001221898">
    <property type="component" value="Unassembled WGS sequence"/>
</dbReference>
<name>A0AAD7RA89_9TELE</name>
<keyword evidence="9 10" id="KW-0539">Nucleus</keyword>
<comment type="subcellular location">
    <subcellularLocation>
        <location evidence="2">Cytoplasm</location>
    </subcellularLocation>
    <subcellularLocation>
        <location evidence="1 10 11">Nucleus</location>
    </subcellularLocation>
</comment>
<keyword evidence="8" id="KW-0804">Transcription</keyword>
<evidence type="ECO:0000256" key="2">
    <source>
        <dbReference type="ARBA" id="ARBA00004496"/>
    </source>
</evidence>
<evidence type="ECO:0000256" key="11">
    <source>
        <dbReference type="RuleBase" id="RU000682"/>
    </source>
</evidence>
<dbReference type="PROSITE" id="PS00027">
    <property type="entry name" value="HOMEOBOX_1"/>
    <property type="match status" value="1"/>
</dbReference>
<dbReference type="PANTHER" id="PTHR10390:SF65">
    <property type="entry name" value="HOMEOBOX PROTEIN SIX5"/>
    <property type="match status" value="1"/>
</dbReference>
<organism evidence="14 15">
    <name type="scientific">Aldrovandia affinis</name>
    <dbReference type="NCBI Taxonomy" id="143900"/>
    <lineage>
        <taxon>Eukaryota</taxon>
        <taxon>Metazoa</taxon>
        <taxon>Chordata</taxon>
        <taxon>Craniata</taxon>
        <taxon>Vertebrata</taxon>
        <taxon>Euteleostomi</taxon>
        <taxon>Actinopterygii</taxon>
        <taxon>Neopterygii</taxon>
        <taxon>Teleostei</taxon>
        <taxon>Notacanthiformes</taxon>
        <taxon>Halosauridae</taxon>
        <taxon>Aldrovandia</taxon>
    </lineage>
</organism>
<dbReference type="PROSITE" id="PS50071">
    <property type="entry name" value="HOMEOBOX_2"/>
    <property type="match status" value="1"/>
</dbReference>
<feature type="compositionally biased region" description="Basic and acidic residues" evidence="12">
    <location>
        <begin position="15"/>
        <end position="36"/>
    </location>
</feature>
<dbReference type="Pfam" id="PF00046">
    <property type="entry name" value="Homeodomain"/>
    <property type="match status" value="1"/>
</dbReference>
<dbReference type="GO" id="GO:0000978">
    <property type="term" value="F:RNA polymerase II cis-regulatory region sequence-specific DNA binding"/>
    <property type="evidence" value="ECO:0007669"/>
    <property type="project" value="TreeGrafter"/>
</dbReference>
<evidence type="ECO:0000259" key="13">
    <source>
        <dbReference type="PROSITE" id="PS50071"/>
    </source>
</evidence>
<evidence type="ECO:0000256" key="1">
    <source>
        <dbReference type="ARBA" id="ARBA00004123"/>
    </source>
</evidence>
<feature type="region of interest" description="Disordered" evidence="12">
    <location>
        <begin position="214"/>
        <end position="256"/>
    </location>
</feature>
<evidence type="ECO:0000313" key="15">
    <source>
        <dbReference type="Proteomes" id="UP001221898"/>
    </source>
</evidence>
<comment type="similarity">
    <text evidence="3">Belongs to the SIX/Sine oculis homeobox family.</text>
</comment>
<evidence type="ECO:0000256" key="12">
    <source>
        <dbReference type="SAM" id="MobiDB-lite"/>
    </source>
</evidence>
<dbReference type="AlphaFoldDB" id="A0AAD7RA89"/>
<evidence type="ECO:0000256" key="4">
    <source>
        <dbReference type="ARBA" id="ARBA00022473"/>
    </source>
</evidence>
<evidence type="ECO:0000256" key="3">
    <source>
        <dbReference type="ARBA" id="ARBA00008161"/>
    </source>
</evidence>
<reference evidence="14" key="1">
    <citation type="journal article" date="2023" name="Science">
        <title>Genome structures resolve the early diversification of teleost fishes.</title>
        <authorList>
            <person name="Parey E."/>
            <person name="Louis A."/>
            <person name="Montfort J."/>
            <person name="Bouchez O."/>
            <person name="Roques C."/>
            <person name="Iampietro C."/>
            <person name="Lluch J."/>
            <person name="Castinel A."/>
            <person name="Donnadieu C."/>
            <person name="Desvignes T."/>
            <person name="Floi Bucao C."/>
            <person name="Jouanno E."/>
            <person name="Wen M."/>
            <person name="Mejri S."/>
            <person name="Dirks R."/>
            <person name="Jansen H."/>
            <person name="Henkel C."/>
            <person name="Chen W.J."/>
            <person name="Zahm M."/>
            <person name="Cabau C."/>
            <person name="Klopp C."/>
            <person name="Thompson A.W."/>
            <person name="Robinson-Rechavi M."/>
            <person name="Braasch I."/>
            <person name="Lecointre G."/>
            <person name="Bobe J."/>
            <person name="Postlethwait J.H."/>
            <person name="Berthelot C."/>
            <person name="Roest Crollius H."/>
            <person name="Guiguen Y."/>
        </authorList>
    </citation>
    <scope>NUCLEOTIDE SEQUENCE</scope>
    <source>
        <strain evidence="14">NC1722</strain>
    </source>
</reference>
<dbReference type="InterPro" id="IPR001356">
    <property type="entry name" value="HD"/>
</dbReference>
<feature type="DNA-binding region" description="Homeobox" evidence="10">
    <location>
        <begin position="176"/>
        <end position="226"/>
    </location>
</feature>
<evidence type="ECO:0000256" key="7">
    <source>
        <dbReference type="ARBA" id="ARBA00023155"/>
    </source>
</evidence>
<dbReference type="SMART" id="SM00389">
    <property type="entry name" value="HOX"/>
    <property type="match status" value="1"/>
</dbReference>
<feature type="region of interest" description="Disordered" evidence="12">
    <location>
        <begin position="922"/>
        <end position="946"/>
    </location>
</feature>
<accession>A0AAD7RA89</accession>
<dbReference type="CDD" id="cd00086">
    <property type="entry name" value="homeodomain"/>
    <property type="match status" value="1"/>
</dbReference>
<comment type="caution">
    <text evidence="14">The sequence shown here is derived from an EMBL/GenBank/DDBJ whole genome shotgun (WGS) entry which is preliminary data.</text>
</comment>
<keyword evidence="7 10" id="KW-0371">Homeobox</keyword>
<dbReference type="InterPro" id="IPR009057">
    <property type="entry name" value="Homeodomain-like_sf"/>
</dbReference>
<keyword evidence="6 10" id="KW-0238">DNA-binding</keyword>
<dbReference type="GO" id="GO:0005667">
    <property type="term" value="C:transcription regulator complex"/>
    <property type="evidence" value="ECO:0007669"/>
    <property type="project" value="TreeGrafter"/>
</dbReference>
<evidence type="ECO:0000256" key="5">
    <source>
        <dbReference type="ARBA" id="ARBA00023015"/>
    </source>
</evidence>
<protein>
    <recommendedName>
        <fullName evidence="13">Homeobox domain-containing protein</fullName>
    </recommendedName>
</protein>
<dbReference type="SUPFAM" id="SSF46689">
    <property type="entry name" value="Homeodomain-like"/>
    <property type="match status" value="1"/>
</dbReference>
<evidence type="ECO:0000256" key="6">
    <source>
        <dbReference type="ARBA" id="ARBA00023125"/>
    </source>
</evidence>
<keyword evidence="4" id="KW-0217">Developmental protein</keyword>
<evidence type="ECO:0000256" key="10">
    <source>
        <dbReference type="PROSITE-ProRule" id="PRU00108"/>
    </source>
</evidence>
<dbReference type="GO" id="GO:0005737">
    <property type="term" value="C:cytoplasm"/>
    <property type="evidence" value="ECO:0007669"/>
    <property type="project" value="UniProtKB-SubCell"/>
</dbReference>
<dbReference type="FunFam" id="1.10.10.60:FF:000085">
    <property type="entry name" value="SIX homeobox 5"/>
    <property type="match status" value="1"/>
</dbReference>